<feature type="compositionally biased region" description="Pro residues" evidence="1">
    <location>
        <begin position="155"/>
        <end position="170"/>
    </location>
</feature>
<evidence type="ECO:0000313" key="3">
    <source>
        <dbReference type="Proteomes" id="UP001596114"/>
    </source>
</evidence>
<reference evidence="3" key="1">
    <citation type="journal article" date="2019" name="Int. J. Syst. Evol. Microbiol.">
        <title>The Global Catalogue of Microorganisms (GCM) 10K type strain sequencing project: providing services to taxonomists for standard genome sequencing and annotation.</title>
        <authorList>
            <consortium name="The Broad Institute Genomics Platform"/>
            <consortium name="The Broad Institute Genome Sequencing Center for Infectious Disease"/>
            <person name="Wu L."/>
            <person name="Ma J."/>
        </authorList>
    </citation>
    <scope>NUCLEOTIDE SEQUENCE [LARGE SCALE GENOMIC DNA]</scope>
    <source>
        <strain evidence="3">CGMCC 1.16619</strain>
    </source>
</reference>
<dbReference type="Proteomes" id="UP001596114">
    <property type="component" value="Unassembled WGS sequence"/>
</dbReference>
<feature type="region of interest" description="Disordered" evidence="1">
    <location>
        <begin position="208"/>
        <end position="256"/>
    </location>
</feature>
<name>A0ABW0QRJ4_9GAMM</name>
<organism evidence="2 3">
    <name type="scientific">Rhodanobacter ginsengisoli</name>
    <dbReference type="NCBI Taxonomy" id="418646"/>
    <lineage>
        <taxon>Bacteria</taxon>
        <taxon>Pseudomonadati</taxon>
        <taxon>Pseudomonadota</taxon>
        <taxon>Gammaproteobacteria</taxon>
        <taxon>Lysobacterales</taxon>
        <taxon>Rhodanobacteraceae</taxon>
        <taxon>Rhodanobacter</taxon>
    </lineage>
</organism>
<sequence length="314" mass="32697">MTTPMPPTDPPTPDGKLPGEAELAALYRQLPQHEPGPALDAAVLRAAAQALAAQDAAAALERRKAPRERGDWVHPKAEAVATVTPIRPREPAAAGRRGAPRWLIGLGSAASLVLVAGLAWRMRQVPPSSPAPVEQTAGAPTTAMPPAPSATRNEPMPPPAPMRQRTPPPAERMAYAPAAAPMAKSRGGENKPVAGNAMKVVAPPVVAEAPAPPPPAQVASRAPRDAMATADRASAGAAAPMTMQAAPAPPAAEADTGVVTAARPGDTPAQELDKIRQLFAQGHDDEARQRLRAFRQAHPRWTLPPELQAQLRQP</sequence>
<dbReference type="EMBL" id="JBHSNF010000002">
    <property type="protein sequence ID" value="MFC5526217.1"/>
    <property type="molecule type" value="Genomic_DNA"/>
</dbReference>
<keyword evidence="3" id="KW-1185">Reference proteome</keyword>
<proteinExistence type="predicted"/>
<dbReference type="RefSeq" id="WP_377319758.1">
    <property type="nucleotide sequence ID" value="NZ_JBHSNF010000002.1"/>
</dbReference>
<feature type="region of interest" description="Disordered" evidence="1">
    <location>
        <begin position="295"/>
        <end position="314"/>
    </location>
</feature>
<evidence type="ECO:0000256" key="1">
    <source>
        <dbReference type="SAM" id="MobiDB-lite"/>
    </source>
</evidence>
<accession>A0ABW0QRJ4</accession>
<evidence type="ECO:0000313" key="2">
    <source>
        <dbReference type="EMBL" id="MFC5526217.1"/>
    </source>
</evidence>
<comment type="caution">
    <text evidence="2">The sequence shown here is derived from an EMBL/GenBank/DDBJ whole genome shotgun (WGS) entry which is preliminary data.</text>
</comment>
<evidence type="ECO:0008006" key="4">
    <source>
        <dbReference type="Google" id="ProtNLM"/>
    </source>
</evidence>
<protein>
    <recommendedName>
        <fullName evidence="4">Anti-sigma factor</fullName>
    </recommendedName>
</protein>
<feature type="region of interest" description="Disordered" evidence="1">
    <location>
        <begin position="126"/>
        <end position="170"/>
    </location>
</feature>
<feature type="compositionally biased region" description="Low complexity" evidence="1">
    <location>
        <begin position="217"/>
        <end position="254"/>
    </location>
</feature>
<gene>
    <name evidence="2" type="ORF">ACFPPA_10730</name>
</gene>